<dbReference type="Proteomes" id="UP000254925">
    <property type="component" value="Unassembled WGS sequence"/>
</dbReference>
<keyword evidence="5 7" id="KW-0067">ATP-binding</keyword>
<dbReference type="GO" id="GO:0015833">
    <property type="term" value="P:peptide transport"/>
    <property type="evidence" value="ECO:0007669"/>
    <property type="project" value="InterPro"/>
</dbReference>
<evidence type="ECO:0000313" key="7">
    <source>
        <dbReference type="EMBL" id="RDI56355.1"/>
    </source>
</evidence>
<dbReference type="Pfam" id="PF00005">
    <property type="entry name" value="ABC_tran"/>
    <property type="match status" value="1"/>
</dbReference>
<evidence type="ECO:0000259" key="6">
    <source>
        <dbReference type="PROSITE" id="PS50893"/>
    </source>
</evidence>
<reference evidence="7 8" key="1">
    <citation type="submission" date="2018-07" db="EMBL/GenBank/DDBJ databases">
        <title>Genomic Encyclopedia of Type Strains, Phase IV (KMG-IV): sequencing the most valuable type-strain genomes for metagenomic binning, comparative biology and taxonomic classification.</title>
        <authorList>
            <person name="Goeker M."/>
        </authorList>
    </citation>
    <scope>NUCLEOTIDE SEQUENCE [LARGE SCALE GENOMIC DNA]</scope>
    <source>
        <strain evidence="7 8">DSM 14364</strain>
    </source>
</reference>
<dbReference type="GO" id="GO:0005886">
    <property type="term" value="C:plasma membrane"/>
    <property type="evidence" value="ECO:0007669"/>
    <property type="project" value="UniProtKB-SubCell"/>
</dbReference>
<dbReference type="RefSeq" id="WP_114771892.1">
    <property type="nucleotide sequence ID" value="NZ_QQBB01000009.1"/>
</dbReference>
<dbReference type="GO" id="GO:0055085">
    <property type="term" value="P:transmembrane transport"/>
    <property type="evidence" value="ECO:0007669"/>
    <property type="project" value="UniProtKB-ARBA"/>
</dbReference>
<evidence type="ECO:0000256" key="2">
    <source>
        <dbReference type="ARBA" id="ARBA00005417"/>
    </source>
</evidence>
<dbReference type="SMART" id="SM00382">
    <property type="entry name" value="AAA"/>
    <property type="match status" value="1"/>
</dbReference>
<accession>A0A370HHD5</accession>
<dbReference type="PANTHER" id="PTHR43776">
    <property type="entry name" value="TRANSPORT ATP-BINDING PROTEIN"/>
    <property type="match status" value="1"/>
</dbReference>
<keyword evidence="8" id="KW-1185">Reference proteome</keyword>
<dbReference type="InterPro" id="IPR013563">
    <property type="entry name" value="Oligopep_ABC_C"/>
</dbReference>
<dbReference type="NCBIfam" id="NF008453">
    <property type="entry name" value="PRK11308.1"/>
    <property type="match status" value="1"/>
</dbReference>
<dbReference type="GO" id="GO:0016887">
    <property type="term" value="F:ATP hydrolysis activity"/>
    <property type="evidence" value="ECO:0007669"/>
    <property type="project" value="InterPro"/>
</dbReference>
<dbReference type="CDD" id="cd03257">
    <property type="entry name" value="ABC_NikE_OppD_transporters"/>
    <property type="match status" value="1"/>
</dbReference>
<dbReference type="InterPro" id="IPR027417">
    <property type="entry name" value="P-loop_NTPase"/>
</dbReference>
<dbReference type="GO" id="GO:0005524">
    <property type="term" value="F:ATP binding"/>
    <property type="evidence" value="ECO:0007669"/>
    <property type="project" value="UniProtKB-KW"/>
</dbReference>
<evidence type="ECO:0000256" key="4">
    <source>
        <dbReference type="ARBA" id="ARBA00022741"/>
    </source>
</evidence>
<dbReference type="Gene3D" id="3.40.50.300">
    <property type="entry name" value="P-loop containing nucleotide triphosphate hydrolases"/>
    <property type="match status" value="1"/>
</dbReference>
<dbReference type="InterPro" id="IPR003439">
    <property type="entry name" value="ABC_transporter-like_ATP-bd"/>
</dbReference>
<dbReference type="Pfam" id="PF08352">
    <property type="entry name" value="oligo_HPY"/>
    <property type="match status" value="1"/>
</dbReference>
<organism evidence="7 8">
    <name type="scientific">Microvirga subterranea</name>
    <dbReference type="NCBI Taxonomy" id="186651"/>
    <lineage>
        <taxon>Bacteria</taxon>
        <taxon>Pseudomonadati</taxon>
        <taxon>Pseudomonadota</taxon>
        <taxon>Alphaproteobacteria</taxon>
        <taxon>Hyphomicrobiales</taxon>
        <taxon>Methylobacteriaceae</taxon>
        <taxon>Microvirga</taxon>
    </lineage>
</organism>
<evidence type="ECO:0000313" key="8">
    <source>
        <dbReference type="Proteomes" id="UP000254925"/>
    </source>
</evidence>
<dbReference type="InterPro" id="IPR003593">
    <property type="entry name" value="AAA+_ATPase"/>
</dbReference>
<dbReference type="AlphaFoldDB" id="A0A370HHD5"/>
<keyword evidence="3" id="KW-0813">Transport</keyword>
<dbReference type="SUPFAM" id="SSF52540">
    <property type="entry name" value="P-loop containing nucleoside triphosphate hydrolases"/>
    <property type="match status" value="1"/>
</dbReference>
<dbReference type="PROSITE" id="PS50893">
    <property type="entry name" value="ABC_TRANSPORTER_2"/>
    <property type="match status" value="1"/>
</dbReference>
<dbReference type="InterPro" id="IPR017871">
    <property type="entry name" value="ABC_transporter-like_CS"/>
</dbReference>
<keyword evidence="4" id="KW-0547">Nucleotide-binding</keyword>
<evidence type="ECO:0000256" key="5">
    <source>
        <dbReference type="ARBA" id="ARBA00022840"/>
    </source>
</evidence>
<dbReference type="NCBIfam" id="TIGR01727">
    <property type="entry name" value="oligo_HPY"/>
    <property type="match status" value="1"/>
</dbReference>
<comment type="similarity">
    <text evidence="2">Belongs to the ABC transporter superfamily.</text>
</comment>
<comment type="caution">
    <text evidence="7">The sequence shown here is derived from an EMBL/GenBank/DDBJ whole genome shotgun (WGS) entry which is preliminary data.</text>
</comment>
<dbReference type="EMBL" id="QQBB01000009">
    <property type="protein sequence ID" value="RDI56355.1"/>
    <property type="molecule type" value="Genomic_DNA"/>
</dbReference>
<dbReference type="OrthoDB" id="7328866at2"/>
<protein>
    <submittedName>
        <fullName evidence="7">Oligopeptide transport system ATP-binding protein</fullName>
    </submittedName>
</protein>
<dbReference type="PANTHER" id="PTHR43776:SF7">
    <property type="entry name" value="D,D-DIPEPTIDE TRANSPORT ATP-BINDING PROTEIN DDPF-RELATED"/>
    <property type="match status" value="1"/>
</dbReference>
<feature type="domain" description="ABC transporter" evidence="6">
    <location>
        <begin position="6"/>
        <end position="257"/>
    </location>
</feature>
<dbReference type="PROSITE" id="PS00211">
    <property type="entry name" value="ABC_TRANSPORTER_1"/>
    <property type="match status" value="1"/>
</dbReference>
<name>A0A370HHD5_9HYPH</name>
<comment type="subcellular location">
    <subcellularLocation>
        <location evidence="1">Cell inner membrane</location>
        <topology evidence="1">Peripheral membrane protein</topology>
    </subcellularLocation>
</comment>
<dbReference type="InterPro" id="IPR050319">
    <property type="entry name" value="ABC_transp_ATP-bind"/>
</dbReference>
<evidence type="ECO:0000256" key="1">
    <source>
        <dbReference type="ARBA" id="ARBA00004417"/>
    </source>
</evidence>
<evidence type="ECO:0000256" key="3">
    <source>
        <dbReference type="ARBA" id="ARBA00022448"/>
    </source>
</evidence>
<sequence>MTKPLLELEDIRKLYPVKKGLIIQKEVGTVRAVDGVSFQLMPGETLAVVGESGCGKSTTARLAMRLIEPTSGTIRYDGQDITKATRQDMRRLRRDMQIIFQDPYSSLNPRMTVEEIIAEPMVVHNVGDRASRRDRVRELLRLVDLAPYHADRYPHEFSGGQRQRIGIARALSVSPRLIVCDEPVSALDVSIQAQIVNLLKDLQKEFGLTYLFISHGLAVVKHVSDRVAVMYLGQIVEIADKKNLYDNPRHPYTQALLAAAPEPDPSRRTAMKSLGGDLPSPLNPPSGCRFHTRCPLAQERCRSEVPALREIEPGHRAACHFAESVPSFTRFRNGEGIHPRLQERLALYARHKAALASVNA</sequence>
<dbReference type="FunFam" id="3.40.50.300:FF:000016">
    <property type="entry name" value="Oligopeptide ABC transporter ATP-binding component"/>
    <property type="match status" value="1"/>
</dbReference>
<gene>
    <name evidence="7" type="ORF">DES45_10939</name>
</gene>
<proteinExistence type="inferred from homology"/>